<keyword evidence="5 6" id="KW-0472">Membrane</keyword>
<evidence type="ECO:0000256" key="4">
    <source>
        <dbReference type="ARBA" id="ARBA00022989"/>
    </source>
</evidence>
<accession>A0A7C3J3R4</accession>
<comment type="subcellular location">
    <subcellularLocation>
        <location evidence="1">Cell membrane</location>
        <topology evidence="1">Single-pass membrane protein</topology>
    </subcellularLocation>
</comment>
<evidence type="ECO:0000256" key="3">
    <source>
        <dbReference type="ARBA" id="ARBA00022692"/>
    </source>
</evidence>
<evidence type="ECO:0000256" key="5">
    <source>
        <dbReference type="ARBA" id="ARBA00023136"/>
    </source>
</evidence>
<name>A0A7C3J3R4_9CREN</name>
<feature type="domain" description="Phage shock protein PspC N-terminal" evidence="7">
    <location>
        <begin position="10"/>
        <end position="67"/>
    </location>
</feature>
<reference evidence="8" key="1">
    <citation type="journal article" date="2020" name="mSystems">
        <title>Genome- and Community-Level Interaction Insights into Carbon Utilization and Element Cycling Functions of Hydrothermarchaeota in Hydrothermal Sediment.</title>
        <authorList>
            <person name="Zhou Z."/>
            <person name="Liu Y."/>
            <person name="Xu W."/>
            <person name="Pan J."/>
            <person name="Luo Z.H."/>
            <person name="Li M."/>
        </authorList>
    </citation>
    <scope>NUCLEOTIDE SEQUENCE [LARGE SCALE GENOMIC DNA]</scope>
    <source>
        <strain evidence="8">SpSt-468</strain>
    </source>
</reference>
<evidence type="ECO:0000313" key="8">
    <source>
        <dbReference type="EMBL" id="HFK20416.1"/>
    </source>
</evidence>
<evidence type="ECO:0000259" key="7">
    <source>
        <dbReference type="Pfam" id="PF04024"/>
    </source>
</evidence>
<feature type="transmembrane region" description="Helical" evidence="6">
    <location>
        <begin position="41"/>
        <end position="64"/>
    </location>
</feature>
<gene>
    <name evidence="8" type="ORF">ENS19_03955</name>
</gene>
<organism evidence="8">
    <name type="scientific">Candidatus Methanomethylicus mesodigestus</name>
    <dbReference type="NCBI Taxonomy" id="1867258"/>
    <lineage>
        <taxon>Archaea</taxon>
        <taxon>Thermoproteota</taxon>
        <taxon>Methanosuratincolia</taxon>
        <taxon>Candidatus Methanomethylicales</taxon>
        <taxon>Candidatus Methanomethylicaceae</taxon>
        <taxon>Candidatus Methanomethylicus</taxon>
    </lineage>
</organism>
<dbReference type="PANTHER" id="PTHR33885">
    <property type="entry name" value="PHAGE SHOCK PROTEIN C"/>
    <property type="match status" value="1"/>
</dbReference>
<dbReference type="InterPro" id="IPR007168">
    <property type="entry name" value="Phageshock_PspC_N"/>
</dbReference>
<comment type="caution">
    <text evidence="8">The sequence shown here is derived from an EMBL/GenBank/DDBJ whole genome shotgun (WGS) entry which is preliminary data.</text>
</comment>
<feature type="transmembrane region" description="Helical" evidence="6">
    <location>
        <begin position="119"/>
        <end position="142"/>
    </location>
</feature>
<keyword evidence="4 6" id="KW-1133">Transmembrane helix</keyword>
<keyword evidence="2" id="KW-1003">Cell membrane</keyword>
<dbReference type="AlphaFoldDB" id="A0A7C3J3R4"/>
<sequence>MSETARKPIKHLYRSRKNRLVGGVCGGLAEYFGIDPTLVRLVWVALFIAWGSGLLIYLIAWLIIPSEPIDWGKTSVSEGSAPAPTSSSKPLAIIGIIIICIGLLGLLKELSPIFDFNFYFGMLSFPYWLIIIGIIVILISLIRSR</sequence>
<dbReference type="Pfam" id="PF04024">
    <property type="entry name" value="PspC"/>
    <property type="match status" value="1"/>
</dbReference>
<evidence type="ECO:0000256" key="1">
    <source>
        <dbReference type="ARBA" id="ARBA00004162"/>
    </source>
</evidence>
<feature type="transmembrane region" description="Helical" evidence="6">
    <location>
        <begin position="90"/>
        <end position="107"/>
    </location>
</feature>
<dbReference type="EMBL" id="DSTX01000005">
    <property type="protein sequence ID" value="HFK20416.1"/>
    <property type="molecule type" value="Genomic_DNA"/>
</dbReference>
<evidence type="ECO:0000256" key="2">
    <source>
        <dbReference type="ARBA" id="ARBA00022475"/>
    </source>
</evidence>
<protein>
    <submittedName>
        <fullName evidence="8">PspC domain-containing protein</fullName>
    </submittedName>
</protein>
<dbReference type="GO" id="GO:0005886">
    <property type="term" value="C:plasma membrane"/>
    <property type="evidence" value="ECO:0007669"/>
    <property type="project" value="UniProtKB-SubCell"/>
</dbReference>
<dbReference type="InterPro" id="IPR052027">
    <property type="entry name" value="PspC"/>
</dbReference>
<dbReference type="PANTHER" id="PTHR33885:SF3">
    <property type="entry name" value="PHAGE SHOCK PROTEIN C"/>
    <property type="match status" value="1"/>
</dbReference>
<proteinExistence type="predicted"/>
<evidence type="ECO:0000256" key="6">
    <source>
        <dbReference type="SAM" id="Phobius"/>
    </source>
</evidence>
<keyword evidence="3 6" id="KW-0812">Transmembrane</keyword>